<dbReference type="PANTHER" id="PTHR45988">
    <property type="entry name" value="C2H2 TYPE ZINC FINGER TRANSCRIPTION FACTOR FAMILY-RELATED"/>
    <property type="match status" value="1"/>
</dbReference>
<dbReference type="AlphaFoldDB" id="A0A2Z7BFJ9"/>
<dbReference type="InterPro" id="IPR013087">
    <property type="entry name" value="Znf_C2H2_type"/>
</dbReference>
<organism evidence="10 11">
    <name type="scientific">Dorcoceras hygrometricum</name>
    <dbReference type="NCBI Taxonomy" id="472368"/>
    <lineage>
        <taxon>Eukaryota</taxon>
        <taxon>Viridiplantae</taxon>
        <taxon>Streptophyta</taxon>
        <taxon>Embryophyta</taxon>
        <taxon>Tracheophyta</taxon>
        <taxon>Spermatophyta</taxon>
        <taxon>Magnoliopsida</taxon>
        <taxon>eudicotyledons</taxon>
        <taxon>Gunneridae</taxon>
        <taxon>Pentapetalae</taxon>
        <taxon>asterids</taxon>
        <taxon>lamiids</taxon>
        <taxon>Lamiales</taxon>
        <taxon>Gesneriaceae</taxon>
        <taxon>Didymocarpoideae</taxon>
        <taxon>Trichosporeae</taxon>
        <taxon>Loxocarpinae</taxon>
        <taxon>Dorcoceras</taxon>
    </lineage>
</organism>
<keyword evidence="1" id="KW-0479">Metal-binding</keyword>
<dbReference type="SUPFAM" id="SSF57667">
    <property type="entry name" value="beta-beta-alpha zinc fingers"/>
    <property type="match status" value="1"/>
</dbReference>
<dbReference type="GO" id="GO:0000976">
    <property type="term" value="F:transcription cis-regulatory region binding"/>
    <property type="evidence" value="ECO:0007669"/>
    <property type="project" value="TreeGrafter"/>
</dbReference>
<dbReference type="OrthoDB" id="1746508at2759"/>
<evidence type="ECO:0000256" key="4">
    <source>
        <dbReference type="ARBA" id="ARBA00022833"/>
    </source>
</evidence>
<dbReference type="Pfam" id="PF13912">
    <property type="entry name" value="zf-C2H2_6"/>
    <property type="match status" value="2"/>
</dbReference>
<dbReference type="InterPro" id="IPR036236">
    <property type="entry name" value="Znf_C2H2_sf"/>
</dbReference>
<feature type="compositionally biased region" description="Low complexity" evidence="8">
    <location>
        <begin position="127"/>
        <end position="144"/>
    </location>
</feature>
<dbReference type="EMBL" id="KV006331">
    <property type="protein sequence ID" value="KZV33203.1"/>
    <property type="molecule type" value="Genomic_DNA"/>
</dbReference>
<evidence type="ECO:0000256" key="7">
    <source>
        <dbReference type="PROSITE-ProRule" id="PRU00042"/>
    </source>
</evidence>
<gene>
    <name evidence="10" type="ORF">F511_16237</name>
</gene>
<dbReference type="PROSITE" id="PS50157">
    <property type="entry name" value="ZINC_FINGER_C2H2_2"/>
    <property type="match status" value="2"/>
</dbReference>
<evidence type="ECO:0000256" key="2">
    <source>
        <dbReference type="ARBA" id="ARBA00022737"/>
    </source>
</evidence>
<keyword evidence="11" id="KW-1185">Reference proteome</keyword>
<feature type="domain" description="C2H2-type" evidence="9">
    <location>
        <begin position="159"/>
        <end position="186"/>
    </location>
</feature>
<keyword evidence="2" id="KW-0677">Repeat</keyword>
<dbReference type="PROSITE" id="PS00028">
    <property type="entry name" value="ZINC_FINGER_C2H2_1"/>
    <property type="match status" value="2"/>
</dbReference>
<feature type="region of interest" description="Disordered" evidence="8">
    <location>
        <begin position="117"/>
        <end position="151"/>
    </location>
</feature>
<feature type="domain" description="C2H2-type" evidence="9">
    <location>
        <begin position="99"/>
        <end position="126"/>
    </location>
</feature>
<keyword evidence="4" id="KW-0862">Zinc</keyword>
<evidence type="ECO:0000256" key="5">
    <source>
        <dbReference type="ARBA" id="ARBA00023015"/>
    </source>
</evidence>
<dbReference type="Gene3D" id="3.30.160.60">
    <property type="entry name" value="Classic Zinc Finger"/>
    <property type="match status" value="1"/>
</dbReference>
<protein>
    <recommendedName>
        <fullName evidence="9">C2H2-type domain-containing protein</fullName>
    </recommendedName>
</protein>
<dbReference type="SMART" id="SM00355">
    <property type="entry name" value="ZnF_C2H2"/>
    <property type="match status" value="2"/>
</dbReference>
<feature type="compositionally biased region" description="Low complexity" evidence="8">
    <location>
        <begin position="187"/>
        <end position="217"/>
    </location>
</feature>
<dbReference type="InterPro" id="IPR044653">
    <property type="entry name" value="AZF1/2/3-like"/>
</dbReference>
<dbReference type="GO" id="GO:0008270">
    <property type="term" value="F:zinc ion binding"/>
    <property type="evidence" value="ECO:0007669"/>
    <property type="project" value="UniProtKB-KW"/>
</dbReference>
<dbReference type="PANTHER" id="PTHR45988:SF90">
    <property type="entry name" value="ZINC FINGER PROTEIN ZAT10-LIKE"/>
    <property type="match status" value="1"/>
</dbReference>
<name>A0A2Z7BFJ9_9LAMI</name>
<accession>A0A2Z7BFJ9</accession>
<evidence type="ECO:0000313" key="10">
    <source>
        <dbReference type="EMBL" id="KZV33203.1"/>
    </source>
</evidence>
<evidence type="ECO:0000256" key="6">
    <source>
        <dbReference type="ARBA" id="ARBA00023163"/>
    </source>
</evidence>
<keyword evidence="3 7" id="KW-0863">Zinc-finger</keyword>
<dbReference type="GO" id="GO:0003700">
    <property type="term" value="F:DNA-binding transcription factor activity"/>
    <property type="evidence" value="ECO:0007669"/>
    <property type="project" value="InterPro"/>
</dbReference>
<keyword evidence="6" id="KW-0804">Transcription</keyword>
<dbReference type="Proteomes" id="UP000250235">
    <property type="component" value="Unassembled WGS sequence"/>
</dbReference>
<evidence type="ECO:0000256" key="1">
    <source>
        <dbReference type="ARBA" id="ARBA00022723"/>
    </source>
</evidence>
<reference evidence="10 11" key="1">
    <citation type="journal article" date="2015" name="Proc. Natl. Acad. Sci. U.S.A.">
        <title>The resurrection genome of Boea hygrometrica: A blueprint for survival of dehydration.</title>
        <authorList>
            <person name="Xiao L."/>
            <person name="Yang G."/>
            <person name="Zhang L."/>
            <person name="Yang X."/>
            <person name="Zhao S."/>
            <person name="Ji Z."/>
            <person name="Zhou Q."/>
            <person name="Hu M."/>
            <person name="Wang Y."/>
            <person name="Chen M."/>
            <person name="Xu Y."/>
            <person name="Jin H."/>
            <person name="Xiao X."/>
            <person name="Hu G."/>
            <person name="Bao F."/>
            <person name="Hu Y."/>
            <person name="Wan P."/>
            <person name="Li L."/>
            <person name="Deng X."/>
            <person name="Kuang T."/>
            <person name="Xiang C."/>
            <person name="Zhu J.K."/>
            <person name="Oliver M.J."/>
            <person name="He Y."/>
        </authorList>
    </citation>
    <scope>NUCLEOTIDE SEQUENCE [LARGE SCALE GENOMIC DNA]</scope>
    <source>
        <strain evidence="11">cv. XS01</strain>
    </source>
</reference>
<evidence type="ECO:0000313" key="11">
    <source>
        <dbReference type="Proteomes" id="UP000250235"/>
    </source>
</evidence>
<feature type="region of interest" description="Disordered" evidence="8">
    <location>
        <begin position="187"/>
        <end position="227"/>
    </location>
</feature>
<keyword evidence="5" id="KW-0805">Transcription regulation</keyword>
<evidence type="ECO:0000256" key="3">
    <source>
        <dbReference type="ARBA" id="ARBA00022771"/>
    </source>
</evidence>
<evidence type="ECO:0000256" key="8">
    <source>
        <dbReference type="SAM" id="MobiDB-lite"/>
    </source>
</evidence>
<proteinExistence type="predicted"/>
<dbReference type="GO" id="GO:0005634">
    <property type="term" value="C:nucleus"/>
    <property type="evidence" value="ECO:0007669"/>
    <property type="project" value="TreeGrafter"/>
</dbReference>
<sequence>MALEALTSSAAAMPPLLKRRFHDFDEETPFTEGKRNKRERVDDDLFQSDEEYLAACLVMLARSGATAAPPVKGDTAAATALESKKTEPAQPAPAQSQFYKCSVCSKSFPSYQALGGHKASHRIKPPAAAATSSDDSNLSTSASTHASNISPLNPSGRLHACSICHKTFPTGQALGGHKRRHYEGKIGSAASKSTAASKSVVSTSSDVTTSNGDGDSTAARRDFDLNLPPSPVLELNLMIGPGEVESSV</sequence>
<evidence type="ECO:0000259" key="9">
    <source>
        <dbReference type="PROSITE" id="PS50157"/>
    </source>
</evidence>
<feature type="region of interest" description="Disordered" evidence="8">
    <location>
        <begin position="22"/>
        <end position="42"/>
    </location>
</feature>